<dbReference type="Pfam" id="PF13567">
    <property type="entry name" value="DUF4131"/>
    <property type="match status" value="1"/>
</dbReference>
<dbReference type="NCBIfam" id="TIGR00361">
    <property type="entry name" value="ComEC_Rec2"/>
    <property type="match status" value="1"/>
</dbReference>
<feature type="domain" description="Metallo-beta-lactamase" evidence="8">
    <location>
        <begin position="533"/>
        <end position="744"/>
    </location>
</feature>
<proteinExistence type="predicted"/>
<dbReference type="SUPFAM" id="SSF56281">
    <property type="entry name" value="Metallo-hydrolase/oxidoreductase"/>
    <property type="match status" value="1"/>
</dbReference>
<feature type="transmembrane region" description="Helical" evidence="6">
    <location>
        <begin position="204"/>
        <end position="224"/>
    </location>
</feature>
<evidence type="ECO:0000256" key="6">
    <source>
        <dbReference type="SAM" id="Phobius"/>
    </source>
</evidence>
<dbReference type="PANTHER" id="PTHR30619">
    <property type="entry name" value="DNA INTERNALIZATION/COMPETENCE PROTEIN COMEC/REC2"/>
    <property type="match status" value="1"/>
</dbReference>
<keyword evidence="7" id="KW-0732">Signal</keyword>
<dbReference type="SMART" id="SM00849">
    <property type="entry name" value="Lactamase_B"/>
    <property type="match status" value="1"/>
</dbReference>
<dbReference type="RefSeq" id="WP_227706471.1">
    <property type="nucleotide sequence ID" value="NZ_JAJEQX010000003.1"/>
</dbReference>
<organism evidence="9 10">
    <name type="scientific">Ruminococcus turbiniformis</name>
    <dbReference type="NCBI Taxonomy" id="2881258"/>
    <lineage>
        <taxon>Bacteria</taxon>
        <taxon>Bacillati</taxon>
        <taxon>Bacillota</taxon>
        <taxon>Clostridia</taxon>
        <taxon>Eubacteriales</taxon>
        <taxon>Oscillospiraceae</taxon>
        <taxon>Ruminococcus</taxon>
    </lineage>
</organism>
<dbReference type="Pfam" id="PF03772">
    <property type="entry name" value="Competence"/>
    <property type="match status" value="1"/>
</dbReference>
<dbReference type="InterPro" id="IPR035681">
    <property type="entry name" value="ComA-like_MBL"/>
</dbReference>
<feature type="transmembrane region" description="Helical" evidence="6">
    <location>
        <begin position="428"/>
        <end position="450"/>
    </location>
</feature>
<name>A0ABS8FTD3_9FIRM</name>
<keyword evidence="4 6" id="KW-1133">Transmembrane helix</keyword>
<dbReference type="Proteomes" id="UP001198151">
    <property type="component" value="Unassembled WGS sequence"/>
</dbReference>
<dbReference type="PANTHER" id="PTHR30619:SF7">
    <property type="entry name" value="BETA-LACTAMASE DOMAIN PROTEIN"/>
    <property type="match status" value="1"/>
</dbReference>
<accession>A0ABS8FTD3</accession>
<dbReference type="InterPro" id="IPR025405">
    <property type="entry name" value="DUF4131"/>
</dbReference>
<evidence type="ECO:0000256" key="2">
    <source>
        <dbReference type="ARBA" id="ARBA00022475"/>
    </source>
</evidence>
<dbReference type="InterPro" id="IPR001279">
    <property type="entry name" value="Metallo-B-lactamas"/>
</dbReference>
<comment type="subcellular location">
    <subcellularLocation>
        <location evidence="1">Cell membrane</location>
        <topology evidence="1">Multi-pass membrane protein</topology>
    </subcellularLocation>
</comment>
<evidence type="ECO:0000256" key="4">
    <source>
        <dbReference type="ARBA" id="ARBA00022989"/>
    </source>
</evidence>
<feature type="transmembrane region" description="Helical" evidence="6">
    <location>
        <begin position="244"/>
        <end position="266"/>
    </location>
</feature>
<dbReference type="CDD" id="cd07731">
    <property type="entry name" value="ComA-like_MBL-fold"/>
    <property type="match status" value="1"/>
</dbReference>
<protein>
    <submittedName>
        <fullName evidence="9">DNA internalization-related competence protein ComEC/Rec2</fullName>
    </submittedName>
</protein>
<feature type="signal peptide" evidence="7">
    <location>
        <begin position="1"/>
        <end position="21"/>
    </location>
</feature>
<evidence type="ECO:0000313" key="10">
    <source>
        <dbReference type="Proteomes" id="UP001198151"/>
    </source>
</evidence>
<keyword evidence="2" id="KW-1003">Cell membrane</keyword>
<feature type="transmembrane region" description="Helical" evidence="6">
    <location>
        <begin position="462"/>
        <end position="485"/>
    </location>
</feature>
<dbReference type="NCBIfam" id="TIGR00360">
    <property type="entry name" value="ComEC_N-term"/>
    <property type="match status" value="1"/>
</dbReference>
<feature type="transmembrane region" description="Helical" evidence="6">
    <location>
        <begin position="400"/>
        <end position="421"/>
    </location>
</feature>
<keyword evidence="3 6" id="KW-0812">Transmembrane</keyword>
<dbReference type="EMBL" id="JAJEQX010000003">
    <property type="protein sequence ID" value="MCC2253310.1"/>
    <property type="molecule type" value="Genomic_DNA"/>
</dbReference>
<reference evidence="9 10" key="1">
    <citation type="submission" date="2021-10" db="EMBL/GenBank/DDBJ databases">
        <title>Anaerobic single-cell dispensing facilitates the cultivation of human gut bacteria.</title>
        <authorList>
            <person name="Afrizal A."/>
        </authorList>
    </citation>
    <scope>NUCLEOTIDE SEQUENCE [LARGE SCALE GENOMIC DNA]</scope>
    <source>
        <strain evidence="9 10">CLA-AA-H200</strain>
    </source>
</reference>
<evidence type="ECO:0000256" key="5">
    <source>
        <dbReference type="ARBA" id="ARBA00023136"/>
    </source>
</evidence>
<dbReference type="InterPro" id="IPR036866">
    <property type="entry name" value="RibonucZ/Hydroxyglut_hydro"/>
</dbReference>
<feature type="transmembrane region" description="Helical" evidence="6">
    <location>
        <begin position="356"/>
        <end position="388"/>
    </location>
</feature>
<feature type="transmembrane region" description="Helical" evidence="6">
    <location>
        <begin position="497"/>
        <end position="518"/>
    </location>
</feature>
<gene>
    <name evidence="9" type="ORF">LKD70_02445</name>
</gene>
<feature type="transmembrane region" description="Helical" evidence="6">
    <location>
        <begin position="278"/>
        <end position="298"/>
    </location>
</feature>
<dbReference type="InterPro" id="IPR004477">
    <property type="entry name" value="ComEC_N"/>
</dbReference>
<comment type="caution">
    <text evidence="9">The sequence shown here is derived from an EMBL/GenBank/DDBJ whole genome shotgun (WGS) entry which is preliminary data.</text>
</comment>
<dbReference type="Pfam" id="PF00753">
    <property type="entry name" value="Lactamase_B"/>
    <property type="match status" value="1"/>
</dbReference>
<evidence type="ECO:0000256" key="1">
    <source>
        <dbReference type="ARBA" id="ARBA00004651"/>
    </source>
</evidence>
<keyword evidence="10" id="KW-1185">Reference proteome</keyword>
<evidence type="ECO:0000256" key="3">
    <source>
        <dbReference type="ARBA" id="ARBA00022692"/>
    </source>
</evidence>
<feature type="transmembrane region" description="Helical" evidence="6">
    <location>
        <begin position="304"/>
        <end position="326"/>
    </location>
</feature>
<evidence type="ECO:0000256" key="7">
    <source>
        <dbReference type="SAM" id="SignalP"/>
    </source>
</evidence>
<sequence length="787" mass="84680">MKKRPLCAICVLFLLVQSARIILSGAEAYGVSALGRCVEEESEAQAQAEVRLDGTVIRIEEKKKVTAVFLEDCAVSVPGRVIREPEVLVYVRPDQNPQNIKIGNILRVTGEAELFERARNPGNFDQRAYYAKMGLYVLVWAERAESLAGNVKQPEQFLYEVKCAWNDLLLENLGSYYGGTMSALLLGVKSGLDPDMKKSYQKNGISHLLAISGLHMSFIGMGLYRLLRRMGLGFLPSGLCGGCILIAYSVMIGTGASSMRALIMFLVRMGAEVTGRDYDLPTSLALAAAILCGIQPLYLTDAAFLLSFGAILGIALLTPVFGEMLFCGEVQKKRKRQKEKAGKSVRKARKRERLKLYALEGLGWTLNGLSSSLAVSALLLGPLLYFYFELPPYSVFLNLLVIPVMPAAFGAGIFGSGLCLVSEAAGGAVFFVCRAVLLFYDAVCGASGALPGSRFVTGKPEIIWIAVYYGGILLLRGCFALLTAFRERKGRFQSACRIPGIAVIVLAAVMSFVCRLGYEKADGVTAAVLDVGQGDGIFIRSAEAACLIDGGSSDISSVGSYRIEPYLLSNAADTLDYVFVTHGDEDHISGVAELLAGQELGVRIRCLVLPPEEYHDEKLTALAATAEANGTRVLAMEAGDEITWEREEKNAGEYDLSITCLGPEKGAGLEPGNEASLVLRIEYGAFDMLLTGDVEGAGEECLLESGRLGRADVLKAAHHGSKNSGSEAFLEAVNPKIAVISAGVGNRYGHPHEETLERLRESGCTVYSTQDTGAVIIHTDGESLFLP</sequence>
<dbReference type="Gene3D" id="3.60.15.10">
    <property type="entry name" value="Ribonuclease Z/Hydroxyacylglutathione hydrolase-like"/>
    <property type="match status" value="1"/>
</dbReference>
<dbReference type="InterPro" id="IPR004797">
    <property type="entry name" value="Competence_ComEC/Rec2"/>
</dbReference>
<feature type="chain" id="PRO_5046348203" evidence="7">
    <location>
        <begin position="22"/>
        <end position="787"/>
    </location>
</feature>
<evidence type="ECO:0000259" key="8">
    <source>
        <dbReference type="SMART" id="SM00849"/>
    </source>
</evidence>
<keyword evidence="5 6" id="KW-0472">Membrane</keyword>
<evidence type="ECO:0000313" key="9">
    <source>
        <dbReference type="EMBL" id="MCC2253310.1"/>
    </source>
</evidence>
<dbReference type="InterPro" id="IPR052159">
    <property type="entry name" value="Competence_DNA_uptake"/>
</dbReference>